<feature type="transmembrane region" description="Helical" evidence="10">
    <location>
        <begin position="39"/>
        <end position="61"/>
    </location>
</feature>
<dbReference type="EMBL" id="JBITGY010000008">
    <property type="protein sequence ID" value="MFI6501430.1"/>
    <property type="molecule type" value="Genomic_DNA"/>
</dbReference>
<evidence type="ECO:0000256" key="5">
    <source>
        <dbReference type="ARBA" id="ARBA00022741"/>
    </source>
</evidence>
<comment type="subcellular location">
    <subcellularLocation>
        <location evidence="1">Cell membrane</location>
        <topology evidence="1">Single-pass membrane protein</topology>
    </subcellularLocation>
</comment>
<evidence type="ECO:0000256" key="3">
    <source>
        <dbReference type="ARBA" id="ARBA00022475"/>
    </source>
</evidence>
<dbReference type="Gene3D" id="2.40.50.910">
    <property type="entry name" value="Type VII secretion system EccB, repeat 3 domain"/>
    <property type="match status" value="1"/>
</dbReference>
<gene>
    <name evidence="11" type="primary">eccB</name>
    <name evidence="11" type="ORF">ACIBG2_28905</name>
</gene>
<keyword evidence="6" id="KW-0378">Hydrolase</keyword>
<keyword evidence="12" id="KW-1185">Reference proteome</keyword>
<evidence type="ECO:0000256" key="10">
    <source>
        <dbReference type="SAM" id="Phobius"/>
    </source>
</evidence>
<comment type="similarity">
    <text evidence="2">Belongs to the EccB family.</text>
</comment>
<dbReference type="PANTHER" id="PTHR40765:SF2">
    <property type="entry name" value="ESX-2 SECRETION SYSTEM ATPASE ECCB2"/>
    <property type="match status" value="1"/>
</dbReference>
<keyword evidence="7" id="KW-0067">ATP-binding</keyword>
<comment type="caution">
    <text evidence="11">The sequence shown here is derived from an EMBL/GenBank/DDBJ whole genome shotgun (WGS) entry which is preliminary data.</text>
</comment>
<accession>A0ABW7YZR9</accession>
<dbReference type="Pfam" id="PF05108">
    <property type="entry name" value="T7SS_ESX1_EccB"/>
    <property type="match status" value="1"/>
</dbReference>
<dbReference type="InterPro" id="IPR042485">
    <property type="entry name" value="T7SS_EccB_R3"/>
</dbReference>
<dbReference type="Proteomes" id="UP001612741">
    <property type="component" value="Unassembled WGS sequence"/>
</dbReference>
<dbReference type="PANTHER" id="PTHR40765">
    <property type="entry name" value="ESX-2 SECRETION SYSTEM ATPASE ECCB2"/>
    <property type="match status" value="1"/>
</dbReference>
<keyword evidence="9 10" id="KW-0472">Membrane</keyword>
<evidence type="ECO:0000313" key="11">
    <source>
        <dbReference type="EMBL" id="MFI6501430.1"/>
    </source>
</evidence>
<dbReference type="RefSeq" id="WP_397086010.1">
    <property type="nucleotide sequence ID" value="NZ_JBITGY010000008.1"/>
</dbReference>
<evidence type="ECO:0000256" key="9">
    <source>
        <dbReference type="ARBA" id="ARBA00023136"/>
    </source>
</evidence>
<evidence type="ECO:0000256" key="6">
    <source>
        <dbReference type="ARBA" id="ARBA00022801"/>
    </source>
</evidence>
<evidence type="ECO:0000256" key="2">
    <source>
        <dbReference type="ARBA" id="ARBA00008149"/>
    </source>
</evidence>
<proteinExistence type="inferred from homology"/>
<evidence type="ECO:0000256" key="8">
    <source>
        <dbReference type="ARBA" id="ARBA00022989"/>
    </source>
</evidence>
<evidence type="ECO:0000313" key="12">
    <source>
        <dbReference type="Proteomes" id="UP001612741"/>
    </source>
</evidence>
<keyword evidence="3" id="KW-1003">Cell membrane</keyword>
<dbReference type="Gene3D" id="3.30.2390.20">
    <property type="entry name" value="Type VII secretion system EccB, repeat 1 domain"/>
    <property type="match status" value="1"/>
</dbReference>
<protein>
    <submittedName>
        <fullName evidence="11">Type VII secretion protein EccB</fullName>
    </submittedName>
</protein>
<dbReference type="NCBIfam" id="TIGR03919">
    <property type="entry name" value="T7SS_EccB"/>
    <property type="match status" value="1"/>
</dbReference>
<dbReference type="InterPro" id="IPR044857">
    <property type="entry name" value="T7SS_EccB_R1"/>
</dbReference>
<keyword evidence="5" id="KW-0547">Nucleotide-binding</keyword>
<sequence>MQTRKDLYQAHRLMMQRMGTALLQAEPDVPEAPMRRQNVGMFAGILVAVLIMAGFGIWGLLRPGNATKLTEAGQLLVEEESGATYVYSQQQKRLLPVANYVSARLLLDANDVKVRNVTAKSLAGFSRGPLVGIAGAPDSLPAKDKLVKGPWSACVTEGTDAAGGRRPYVSLVGGTAVGGRPIGGDAMIVMDVKRQAWVIWADRRMQVSADGVRALGVGGVRTVPASWLNAIPVGGDFSGPRVPGLGKAVKRPDGPKGKVGQVFTAPAVAGSPARYFVLVEDGYAPISVTQATLLMNDRASKAAYGKDRVTPLQIDAATANAYPSKQTHLNTTLPATMPKVISPPATAPLCAVYADTAKGSARAKLTVGATITINTPRTAGVQERFDQVLLPPGTAAVVAQLPGETQNAPVTPYYLLTDQGRKFALAAPDQLAKFGYDETVVTPVPSRILHQVPDGPKLDPVAAKTPVEIVQ</sequence>
<reference evidence="11 12" key="1">
    <citation type="submission" date="2024-10" db="EMBL/GenBank/DDBJ databases">
        <title>The Natural Products Discovery Center: Release of the First 8490 Sequenced Strains for Exploring Actinobacteria Biosynthetic Diversity.</title>
        <authorList>
            <person name="Kalkreuter E."/>
            <person name="Kautsar S.A."/>
            <person name="Yang D."/>
            <person name="Bader C.D."/>
            <person name="Teijaro C.N."/>
            <person name="Fluegel L."/>
            <person name="Davis C.M."/>
            <person name="Simpson J.R."/>
            <person name="Lauterbach L."/>
            <person name="Steele A.D."/>
            <person name="Gui C."/>
            <person name="Meng S."/>
            <person name="Li G."/>
            <person name="Viehrig K."/>
            <person name="Ye F."/>
            <person name="Su P."/>
            <person name="Kiefer A.F."/>
            <person name="Nichols A."/>
            <person name="Cepeda A.J."/>
            <person name="Yan W."/>
            <person name="Fan B."/>
            <person name="Jiang Y."/>
            <person name="Adhikari A."/>
            <person name="Zheng C.-J."/>
            <person name="Schuster L."/>
            <person name="Cowan T.M."/>
            <person name="Smanski M.J."/>
            <person name="Chevrette M.G."/>
            <person name="De Carvalho L.P.S."/>
            <person name="Shen B."/>
        </authorList>
    </citation>
    <scope>NUCLEOTIDE SEQUENCE [LARGE SCALE GENOMIC DNA]</scope>
    <source>
        <strain evidence="11 12">NPDC050545</strain>
    </source>
</reference>
<evidence type="ECO:0000256" key="1">
    <source>
        <dbReference type="ARBA" id="ARBA00004162"/>
    </source>
</evidence>
<dbReference type="InterPro" id="IPR007795">
    <property type="entry name" value="T7SS_EccB"/>
</dbReference>
<keyword evidence="4 10" id="KW-0812">Transmembrane</keyword>
<evidence type="ECO:0000256" key="7">
    <source>
        <dbReference type="ARBA" id="ARBA00022840"/>
    </source>
</evidence>
<keyword evidence="8 10" id="KW-1133">Transmembrane helix</keyword>
<name>A0ABW7YZR9_9ACTN</name>
<evidence type="ECO:0000256" key="4">
    <source>
        <dbReference type="ARBA" id="ARBA00022692"/>
    </source>
</evidence>
<organism evidence="11 12">
    <name type="scientific">Nonomuraea typhae</name>
    <dbReference type="NCBI Taxonomy" id="2603600"/>
    <lineage>
        <taxon>Bacteria</taxon>
        <taxon>Bacillati</taxon>
        <taxon>Actinomycetota</taxon>
        <taxon>Actinomycetes</taxon>
        <taxon>Streptosporangiales</taxon>
        <taxon>Streptosporangiaceae</taxon>
        <taxon>Nonomuraea</taxon>
    </lineage>
</organism>